<proteinExistence type="predicted"/>
<reference evidence="4" key="1">
    <citation type="submission" date="2017-04" db="EMBL/GenBank/DDBJ databases">
        <title>Unexpected and diverse lifestyles within the genus Limnohabitans.</title>
        <authorList>
            <person name="Kasalicky V."/>
            <person name="Mehrshad M."/>
            <person name="Andrei S.-A."/>
            <person name="Salcher M."/>
            <person name="Kratochvilova H."/>
            <person name="Simek K."/>
            <person name="Ghai R."/>
        </authorList>
    </citation>
    <scope>NUCLEOTIDE SEQUENCE [LARGE SCALE GENOMIC DNA]</scope>
    <source>
        <strain evidence="4">II-D5</strain>
    </source>
</reference>
<evidence type="ECO:0000259" key="3">
    <source>
        <dbReference type="PROSITE" id="PS50208"/>
    </source>
</evidence>
<name>A0A2T7UC38_9BURK</name>
<dbReference type="GO" id="GO:0006508">
    <property type="term" value="P:proteolysis"/>
    <property type="evidence" value="ECO:0007669"/>
    <property type="project" value="InterPro"/>
</dbReference>
<dbReference type="AlphaFoldDB" id="A0A2T7UC38"/>
<organism evidence="4 5">
    <name type="scientific">Limnohabitans planktonicus II-D5</name>
    <dbReference type="NCBI Taxonomy" id="1293045"/>
    <lineage>
        <taxon>Bacteria</taxon>
        <taxon>Pseudomonadati</taxon>
        <taxon>Pseudomonadota</taxon>
        <taxon>Betaproteobacteria</taxon>
        <taxon>Burkholderiales</taxon>
        <taxon>Comamonadaceae</taxon>
        <taxon>Limnohabitans</taxon>
    </lineage>
</organism>
<dbReference type="Pfam" id="PF00656">
    <property type="entry name" value="Peptidase_C14"/>
    <property type="match status" value="1"/>
</dbReference>
<dbReference type="InterPro" id="IPR029030">
    <property type="entry name" value="Caspase-like_dom_sf"/>
</dbReference>
<evidence type="ECO:0000256" key="2">
    <source>
        <dbReference type="SAM" id="MobiDB-lite"/>
    </source>
</evidence>
<keyword evidence="5" id="KW-1185">Reference proteome</keyword>
<dbReference type="Proteomes" id="UP000037507">
    <property type="component" value="Unassembled WGS sequence"/>
</dbReference>
<dbReference type="InterPro" id="IPR052039">
    <property type="entry name" value="Caspase-related_regulators"/>
</dbReference>
<keyword evidence="1" id="KW-0175">Coiled coil</keyword>
<sequence length="663" mass="71257">MTPNKTPSFLHTLHDKAMAFLRWVMPACLAFSLLPGLAQPVVGSTYKDFLPMGGGASVALPEGAWLSSHNSTITRTGYIWETYTLKNTQVDARVPFLVVRQATGSVRWGNTNCQSSTANHFLVNQHGTQANQLINKCSRFFAMGNFDNWRNVSAWTNATDKEWWLDVVKGFEEPGKSFKSSMFLAELSVQQFNGKGLRVEAFILPPKGIGAGQFRDAVKAGDPRPEQTMLDTWASIYIESMQQSYFNKKPQPIMALAYPVNAVAQASTPSTPSTPSALSAPAAAPVTTTPPAPPAVTVAVAPAAVTPVKIEPAPAAAVKPAPAAVVASVTAPAKTEAPTAAPKPLPPAAPPVAAAPDTAAQLRLDQERKALDEEKRKMAQQLEAMTQMLAKLQKENAAAAAAAAAATAKAKDEAASLAQAEAAAKTPVTYANRKALVIGNDLYTDVPKLNNAGADAEAMAKSLEAVGYKVYKHLNLNEKKFKQAVRDFRQQLSGGDEVLFFYAGHGVQLGNANYLLPIDVKGDQEDQVKDDAILLQKVLDDLEEKKTKFALAVIDACRDNPFKGKGRAIGGRGLAPTSAATGQMIMFSAGSGQQALDRLGDNDKERNGLFTRIFVKEMLKPGLSVDRVLRNVRNEVVRLARSVGHEQTPALYDQAIGEFYFKQ</sequence>
<dbReference type="EMBL" id="LFYT02000016">
    <property type="protein sequence ID" value="PVE42256.1"/>
    <property type="molecule type" value="Genomic_DNA"/>
</dbReference>
<dbReference type="GO" id="GO:0004197">
    <property type="term" value="F:cysteine-type endopeptidase activity"/>
    <property type="evidence" value="ECO:0007669"/>
    <property type="project" value="InterPro"/>
</dbReference>
<accession>A0A2T7UC38</accession>
<dbReference type="InterPro" id="IPR011600">
    <property type="entry name" value="Pept_C14_caspase"/>
</dbReference>
<dbReference type="SUPFAM" id="SSF52129">
    <property type="entry name" value="Caspase-like"/>
    <property type="match status" value="1"/>
</dbReference>
<protein>
    <recommendedName>
        <fullName evidence="3">Caspase family p20 domain-containing protein</fullName>
    </recommendedName>
</protein>
<feature type="coiled-coil region" evidence="1">
    <location>
        <begin position="364"/>
        <end position="409"/>
    </location>
</feature>
<dbReference type="PANTHER" id="PTHR22576:SF37">
    <property type="entry name" value="MUCOSA-ASSOCIATED LYMPHOID TISSUE LYMPHOMA TRANSLOCATION PROTEIN 1"/>
    <property type="match status" value="1"/>
</dbReference>
<dbReference type="Gene3D" id="3.40.50.1460">
    <property type="match status" value="1"/>
</dbReference>
<feature type="domain" description="Caspase family p20" evidence="3">
    <location>
        <begin position="431"/>
        <end position="561"/>
    </location>
</feature>
<dbReference type="OrthoDB" id="9768004at2"/>
<gene>
    <name evidence="4" type="ORF">H663_012830</name>
</gene>
<comment type="caution">
    <text evidence="4">The sequence shown here is derived from an EMBL/GenBank/DDBJ whole genome shotgun (WGS) entry which is preliminary data.</text>
</comment>
<evidence type="ECO:0000256" key="1">
    <source>
        <dbReference type="SAM" id="Coils"/>
    </source>
</evidence>
<dbReference type="PROSITE" id="PS50208">
    <property type="entry name" value="CASPASE_P20"/>
    <property type="match status" value="1"/>
</dbReference>
<dbReference type="PANTHER" id="PTHR22576">
    <property type="entry name" value="MUCOSA ASSOCIATED LYMPHOID TISSUE LYMPHOMA TRANSLOCATION PROTEIN 1/PARACASPASE"/>
    <property type="match status" value="1"/>
</dbReference>
<dbReference type="InterPro" id="IPR001309">
    <property type="entry name" value="Pept_C14_p20"/>
</dbReference>
<feature type="region of interest" description="Disordered" evidence="2">
    <location>
        <begin position="266"/>
        <end position="285"/>
    </location>
</feature>
<evidence type="ECO:0000313" key="5">
    <source>
        <dbReference type="Proteomes" id="UP000037507"/>
    </source>
</evidence>
<evidence type="ECO:0000313" key="4">
    <source>
        <dbReference type="EMBL" id="PVE42256.1"/>
    </source>
</evidence>